<name>A0A4Y7SM90_COPMI</name>
<evidence type="ECO:0008006" key="3">
    <source>
        <dbReference type="Google" id="ProtNLM"/>
    </source>
</evidence>
<dbReference type="AlphaFoldDB" id="A0A4Y7SM90"/>
<accession>A0A4Y7SM90</accession>
<evidence type="ECO:0000313" key="1">
    <source>
        <dbReference type="EMBL" id="TEB22882.1"/>
    </source>
</evidence>
<proteinExistence type="predicted"/>
<protein>
    <recommendedName>
        <fullName evidence="3">RNase H type-1 domain-containing protein</fullName>
    </recommendedName>
</protein>
<comment type="caution">
    <text evidence="1">The sequence shown here is derived from an EMBL/GenBank/DDBJ whole genome shotgun (WGS) entry which is preliminary data.</text>
</comment>
<sequence>MVAVELGVRTLIAAGVKSMHIRVRSDNQQVVTALSARTVRNSQESKILAKVLSLCRTSGIVAMPIWVWTKSNPADSLSRCQYPSWESRVEAYIDIPDHLREFVRDVRPRSA</sequence>
<dbReference type="Proteomes" id="UP000298030">
    <property type="component" value="Unassembled WGS sequence"/>
</dbReference>
<dbReference type="EMBL" id="QPFP01000084">
    <property type="protein sequence ID" value="TEB22882.1"/>
    <property type="molecule type" value="Genomic_DNA"/>
</dbReference>
<evidence type="ECO:0000313" key="2">
    <source>
        <dbReference type="Proteomes" id="UP000298030"/>
    </source>
</evidence>
<gene>
    <name evidence="1" type="ORF">FA13DRAFT_1640630</name>
</gene>
<organism evidence="1 2">
    <name type="scientific">Coprinellus micaceus</name>
    <name type="common">Glistening ink-cap mushroom</name>
    <name type="synonym">Coprinus micaceus</name>
    <dbReference type="NCBI Taxonomy" id="71717"/>
    <lineage>
        <taxon>Eukaryota</taxon>
        <taxon>Fungi</taxon>
        <taxon>Dikarya</taxon>
        <taxon>Basidiomycota</taxon>
        <taxon>Agaricomycotina</taxon>
        <taxon>Agaricomycetes</taxon>
        <taxon>Agaricomycetidae</taxon>
        <taxon>Agaricales</taxon>
        <taxon>Agaricineae</taxon>
        <taxon>Psathyrellaceae</taxon>
        <taxon>Coprinellus</taxon>
    </lineage>
</organism>
<reference evidence="1 2" key="1">
    <citation type="journal article" date="2019" name="Nat. Ecol. Evol.">
        <title>Megaphylogeny resolves global patterns of mushroom evolution.</title>
        <authorList>
            <person name="Varga T."/>
            <person name="Krizsan K."/>
            <person name="Foldi C."/>
            <person name="Dima B."/>
            <person name="Sanchez-Garcia M."/>
            <person name="Sanchez-Ramirez S."/>
            <person name="Szollosi G.J."/>
            <person name="Szarkandi J.G."/>
            <person name="Papp V."/>
            <person name="Albert L."/>
            <person name="Andreopoulos W."/>
            <person name="Angelini C."/>
            <person name="Antonin V."/>
            <person name="Barry K.W."/>
            <person name="Bougher N.L."/>
            <person name="Buchanan P."/>
            <person name="Buyck B."/>
            <person name="Bense V."/>
            <person name="Catcheside P."/>
            <person name="Chovatia M."/>
            <person name="Cooper J."/>
            <person name="Damon W."/>
            <person name="Desjardin D."/>
            <person name="Finy P."/>
            <person name="Geml J."/>
            <person name="Haridas S."/>
            <person name="Hughes K."/>
            <person name="Justo A."/>
            <person name="Karasinski D."/>
            <person name="Kautmanova I."/>
            <person name="Kiss B."/>
            <person name="Kocsube S."/>
            <person name="Kotiranta H."/>
            <person name="LaButti K.M."/>
            <person name="Lechner B.E."/>
            <person name="Liimatainen K."/>
            <person name="Lipzen A."/>
            <person name="Lukacs Z."/>
            <person name="Mihaltcheva S."/>
            <person name="Morgado L.N."/>
            <person name="Niskanen T."/>
            <person name="Noordeloos M.E."/>
            <person name="Ohm R.A."/>
            <person name="Ortiz-Santana B."/>
            <person name="Ovrebo C."/>
            <person name="Racz N."/>
            <person name="Riley R."/>
            <person name="Savchenko A."/>
            <person name="Shiryaev A."/>
            <person name="Soop K."/>
            <person name="Spirin V."/>
            <person name="Szebenyi C."/>
            <person name="Tomsovsky M."/>
            <person name="Tulloss R.E."/>
            <person name="Uehling J."/>
            <person name="Grigoriev I.V."/>
            <person name="Vagvolgyi C."/>
            <person name="Papp T."/>
            <person name="Martin F.M."/>
            <person name="Miettinen O."/>
            <person name="Hibbett D.S."/>
            <person name="Nagy L.G."/>
        </authorList>
    </citation>
    <scope>NUCLEOTIDE SEQUENCE [LARGE SCALE GENOMIC DNA]</scope>
    <source>
        <strain evidence="1 2">FP101781</strain>
    </source>
</reference>
<dbReference type="OrthoDB" id="3255824at2759"/>
<keyword evidence="2" id="KW-1185">Reference proteome</keyword>